<keyword evidence="4 11" id="KW-0677">Repeat</keyword>
<dbReference type="PROSITE" id="PS00870">
    <property type="entry name" value="CLPAB_1"/>
    <property type="match status" value="1"/>
</dbReference>
<keyword evidence="16" id="KW-1185">Reference proteome</keyword>
<keyword evidence="13" id="KW-0963">Cytoplasm</keyword>
<dbReference type="RefSeq" id="WP_055663101.1">
    <property type="nucleotide sequence ID" value="NZ_CYPR01000096.1"/>
</dbReference>
<dbReference type="Proteomes" id="UP000049455">
    <property type="component" value="Unassembled WGS sequence"/>
</dbReference>
<dbReference type="Gene3D" id="3.40.50.300">
    <property type="entry name" value="P-loop containing nucleotide triphosphate hydrolases"/>
    <property type="match status" value="3"/>
</dbReference>
<dbReference type="InterPro" id="IPR018368">
    <property type="entry name" value="ClpA/B_CS1"/>
</dbReference>
<keyword evidence="5 12" id="KW-0547">Nucleotide-binding</keyword>
<dbReference type="PANTHER" id="PTHR11638:SF18">
    <property type="entry name" value="HEAT SHOCK PROTEIN 104"/>
    <property type="match status" value="1"/>
</dbReference>
<dbReference type="InterPro" id="IPR003959">
    <property type="entry name" value="ATPase_AAA_core"/>
</dbReference>
<dbReference type="PRINTS" id="PR00300">
    <property type="entry name" value="CLPPROTEASEA"/>
</dbReference>
<evidence type="ECO:0000259" key="14">
    <source>
        <dbReference type="PROSITE" id="PS51903"/>
    </source>
</evidence>
<evidence type="ECO:0000256" key="10">
    <source>
        <dbReference type="ARBA" id="ARBA00026057"/>
    </source>
</evidence>
<keyword evidence="13" id="KW-0346">Stress response</keyword>
<dbReference type="InterPro" id="IPR036628">
    <property type="entry name" value="Clp_N_dom_sf"/>
</dbReference>
<keyword evidence="6 12" id="KW-0067">ATP-binding</keyword>
<evidence type="ECO:0000256" key="9">
    <source>
        <dbReference type="ARBA" id="ARBA00025613"/>
    </source>
</evidence>
<dbReference type="Pfam" id="PF00004">
    <property type="entry name" value="AAA"/>
    <property type="match status" value="1"/>
</dbReference>
<dbReference type="GO" id="GO:0034605">
    <property type="term" value="P:cellular response to heat"/>
    <property type="evidence" value="ECO:0007669"/>
    <property type="project" value="TreeGrafter"/>
</dbReference>
<gene>
    <name evidence="13 15" type="primary">clpB</name>
    <name evidence="15" type="ORF">JSE7799_01554</name>
</gene>
<dbReference type="CDD" id="cd19499">
    <property type="entry name" value="RecA-like_ClpB_Hsp104-like"/>
    <property type="match status" value="1"/>
</dbReference>
<dbReference type="InterPro" id="IPR050130">
    <property type="entry name" value="ClpA_ClpB"/>
</dbReference>
<dbReference type="GO" id="GO:0005524">
    <property type="term" value="F:ATP binding"/>
    <property type="evidence" value="ECO:0007669"/>
    <property type="project" value="UniProtKB-UniRule"/>
</dbReference>
<evidence type="ECO:0000256" key="13">
    <source>
        <dbReference type="RuleBase" id="RU362034"/>
    </source>
</evidence>
<sequence>MNLEKFTERARGFLQAASTIALREGHPQLLPEHLLKAIMDDEQGMAANLISAAGGAPERVRQAVDVAVAKLPQVSGDAGQPQLSRDLSRVLDEAEKVAGKAGDSFVPVERVLMALGMIKSKARDALEAGAVNAQALNAAINDVRKGRTADTASAEETYDALKKYARDLTEAAREGKIDPIIGRDEEIRRAMQVLSRRTKNNPVLIGDPGVGKTAIAEGLALRIVDGDVPESLRNKRLMALDMGALIAGAKYRGEFEERLKGVLSDVTAAAGEVILFIDEMHTLVGAGKSEGAMDAANLIKPALARGELHCVGATTLDEYRKYVEKDAALARRFQPLVIQEPTVEDTVSILRGIKEKYELHHGVRISDSALVAAATLSNRYITDRFLPDKAIDLMDEAASRLRMEVDSKPEELDALDRDILQKQIEVEALRSEDDTASRDRLEKLERELSEQQQRSAEMTAQWQAERDKLEGARGLKEELDALRLELDQAKRDGNFARAGELQYGRIPEIEKKLAAVEDDDNDLMVEEAVRPEQIASVVERWTGVPVSKMLEGEREKLLRMEEELGRRVIGQRQAVTAVASAVRRARAGLNDEARPLGSFMFLGPTGVGKTELTKALAEFLFDDDGAMVRIDMSEFMEKHSVARLIGAPPGYVGYDEGGVLTEAVRRRPYQVVLFDEVEKAHPDVFNVLLQVLDDGVLTDGQGRTVDFKQTLIVLTSNLGSQALSQLPEGADASQAKRDVMDALRAHFRPEFLNRLDETIIFDRLAREDMAGIVDIQVARLAKRLAGRKITLQLDDEAKAWLAEEGYDPVFGARPLKRVIQRALQNPLAEMLLAGEIAEDSTVPVRATADGLVIGERLASSDRRPPQDAVVH</sequence>
<feature type="coiled-coil region" evidence="13">
    <location>
        <begin position="412"/>
        <end position="492"/>
    </location>
</feature>
<dbReference type="NCBIfam" id="TIGR03346">
    <property type="entry name" value="chaperone_ClpB"/>
    <property type="match status" value="1"/>
</dbReference>
<dbReference type="Gene3D" id="1.10.8.60">
    <property type="match status" value="1"/>
</dbReference>
<comment type="subunit">
    <text evidence="13">Homohexamer; The oligomerization is ATP-dependent.</text>
</comment>
<dbReference type="Pfam" id="PF02861">
    <property type="entry name" value="Clp_N"/>
    <property type="match status" value="1"/>
</dbReference>
<dbReference type="OrthoDB" id="9803641at2"/>
<evidence type="ECO:0000256" key="8">
    <source>
        <dbReference type="ARBA" id="ARBA00023186"/>
    </source>
</evidence>
<dbReference type="FunFam" id="3.40.50.300:FF:000025">
    <property type="entry name" value="ATP-dependent Clp protease subunit"/>
    <property type="match status" value="1"/>
</dbReference>
<evidence type="ECO:0000256" key="6">
    <source>
        <dbReference type="ARBA" id="ARBA00022840"/>
    </source>
</evidence>
<evidence type="ECO:0000256" key="11">
    <source>
        <dbReference type="PROSITE-ProRule" id="PRU01251"/>
    </source>
</evidence>
<dbReference type="STRING" id="313367.JSE7799_01554"/>
<evidence type="ECO:0000256" key="1">
    <source>
        <dbReference type="ARBA" id="ARBA00004496"/>
    </source>
</evidence>
<comment type="function">
    <text evidence="9">Part of a stress-induced multi-chaperone system, it is involved in the recovery of the cell from heat-induced damage, in cooperation with DnaK, DnaJ and GrpE. Acts before DnaK, in the processing of protein aggregates. Protein binding stimulates the ATPase activity; ATP hydrolysis unfolds the denatured protein aggregates, which probably helps expose new hydrophobic binding sites on the surface of ClpB-bound aggregates, contributing to the solubilization and refolding of denatured protein aggregates by DnaK.</text>
</comment>
<dbReference type="InterPro" id="IPR019489">
    <property type="entry name" value="Clp_ATPase_C"/>
</dbReference>
<dbReference type="SMART" id="SM01086">
    <property type="entry name" value="ClpB_D2-small"/>
    <property type="match status" value="1"/>
</dbReference>
<proteinExistence type="inferred from homology"/>
<dbReference type="InterPro" id="IPR028299">
    <property type="entry name" value="ClpA/B_CS2"/>
</dbReference>
<dbReference type="InterPro" id="IPR027417">
    <property type="entry name" value="P-loop_NTPase"/>
</dbReference>
<dbReference type="Pfam" id="PF17871">
    <property type="entry name" value="AAA_lid_9"/>
    <property type="match status" value="1"/>
</dbReference>
<evidence type="ECO:0000313" key="16">
    <source>
        <dbReference type="Proteomes" id="UP000049455"/>
    </source>
</evidence>
<dbReference type="PROSITE" id="PS00871">
    <property type="entry name" value="CLPAB_2"/>
    <property type="match status" value="1"/>
</dbReference>
<evidence type="ECO:0000256" key="5">
    <source>
        <dbReference type="ARBA" id="ARBA00022741"/>
    </source>
</evidence>
<dbReference type="CDD" id="cd00009">
    <property type="entry name" value="AAA"/>
    <property type="match status" value="1"/>
</dbReference>
<dbReference type="SUPFAM" id="SSF52540">
    <property type="entry name" value="P-loop containing nucleoside triphosphate hydrolases"/>
    <property type="match status" value="2"/>
</dbReference>
<accession>A0A0M7BC40</accession>
<dbReference type="GO" id="GO:0005737">
    <property type="term" value="C:cytoplasm"/>
    <property type="evidence" value="ECO:0007669"/>
    <property type="project" value="UniProtKB-SubCell"/>
</dbReference>
<name>A0A0M7BC40_9RHOB</name>
<protein>
    <recommendedName>
        <fullName evidence="3 13">Chaperone protein ClpB</fullName>
    </recommendedName>
</protein>
<evidence type="ECO:0000256" key="7">
    <source>
        <dbReference type="ARBA" id="ARBA00023054"/>
    </source>
</evidence>
<dbReference type="Pfam" id="PF10431">
    <property type="entry name" value="ClpB_D2-small"/>
    <property type="match status" value="1"/>
</dbReference>
<dbReference type="Pfam" id="PF07724">
    <property type="entry name" value="AAA_2"/>
    <property type="match status" value="1"/>
</dbReference>
<dbReference type="FunFam" id="1.10.8.60:FF:000017">
    <property type="entry name" value="ATP-dependent chaperone ClpB"/>
    <property type="match status" value="1"/>
</dbReference>
<dbReference type="PROSITE" id="PS51903">
    <property type="entry name" value="CLP_R"/>
    <property type="match status" value="1"/>
</dbReference>
<dbReference type="GO" id="GO:0016887">
    <property type="term" value="F:ATP hydrolysis activity"/>
    <property type="evidence" value="ECO:0007669"/>
    <property type="project" value="InterPro"/>
</dbReference>
<comment type="subunit">
    <text evidence="10">Homohexamer. The oligomerization is ATP-dependent.</text>
</comment>
<dbReference type="SUPFAM" id="SSF81923">
    <property type="entry name" value="Double Clp-N motif"/>
    <property type="match status" value="1"/>
</dbReference>
<dbReference type="Gene3D" id="1.10.1780.10">
    <property type="entry name" value="Clp, N-terminal domain"/>
    <property type="match status" value="1"/>
</dbReference>
<evidence type="ECO:0000256" key="4">
    <source>
        <dbReference type="ARBA" id="ARBA00022737"/>
    </source>
</evidence>
<dbReference type="InterPro" id="IPR041546">
    <property type="entry name" value="ClpA/ClpB_AAA_lid"/>
</dbReference>
<keyword evidence="7 13" id="KW-0175">Coiled coil</keyword>
<comment type="similarity">
    <text evidence="2 12">Belongs to the ClpA/ClpB family.</text>
</comment>
<dbReference type="EMBL" id="CYPR01000096">
    <property type="protein sequence ID" value="CUH38836.1"/>
    <property type="molecule type" value="Genomic_DNA"/>
</dbReference>
<dbReference type="InterPro" id="IPR003593">
    <property type="entry name" value="AAA+_ATPase"/>
</dbReference>
<organism evidence="15 16">
    <name type="scientific">Jannaschia seosinensis</name>
    <dbReference type="NCBI Taxonomy" id="313367"/>
    <lineage>
        <taxon>Bacteria</taxon>
        <taxon>Pseudomonadati</taxon>
        <taxon>Pseudomonadota</taxon>
        <taxon>Alphaproteobacteria</taxon>
        <taxon>Rhodobacterales</taxon>
        <taxon>Roseobacteraceae</taxon>
        <taxon>Jannaschia</taxon>
    </lineage>
</organism>
<evidence type="ECO:0000313" key="15">
    <source>
        <dbReference type="EMBL" id="CUH38836.1"/>
    </source>
</evidence>
<dbReference type="GO" id="GO:0042026">
    <property type="term" value="P:protein refolding"/>
    <property type="evidence" value="ECO:0007669"/>
    <property type="project" value="UniProtKB-UniRule"/>
</dbReference>
<dbReference type="InterPro" id="IPR004176">
    <property type="entry name" value="Clp_R_N"/>
</dbReference>
<dbReference type="FunFam" id="3.40.50.300:FF:000010">
    <property type="entry name" value="Chaperone clpB 1, putative"/>
    <property type="match status" value="1"/>
</dbReference>
<dbReference type="AlphaFoldDB" id="A0A0M7BC40"/>
<dbReference type="SMART" id="SM00382">
    <property type="entry name" value="AAA"/>
    <property type="match status" value="2"/>
</dbReference>
<dbReference type="FunFam" id="3.40.50.300:FF:000120">
    <property type="entry name" value="ATP-dependent chaperone ClpB"/>
    <property type="match status" value="1"/>
</dbReference>
<feature type="domain" description="Clp R" evidence="14">
    <location>
        <begin position="3"/>
        <end position="146"/>
    </location>
</feature>
<keyword evidence="8 12" id="KW-0143">Chaperone</keyword>
<evidence type="ECO:0000256" key="3">
    <source>
        <dbReference type="ARBA" id="ARBA00017574"/>
    </source>
</evidence>
<reference evidence="15 16" key="1">
    <citation type="submission" date="2015-09" db="EMBL/GenBank/DDBJ databases">
        <authorList>
            <person name="Jackson K.R."/>
            <person name="Lunt B.L."/>
            <person name="Fisher J.N.B."/>
            <person name="Gardner A.V."/>
            <person name="Bailey M.E."/>
            <person name="Deus L.M."/>
            <person name="Earl A.S."/>
            <person name="Gibby P.D."/>
            <person name="Hartmann K.A."/>
            <person name="Liu J.E."/>
            <person name="Manci A.M."/>
            <person name="Nielsen D.A."/>
            <person name="Solomon M.B."/>
            <person name="Breakwell D.P."/>
            <person name="Burnett S.H."/>
            <person name="Grose J.H."/>
        </authorList>
    </citation>
    <scope>NUCLEOTIDE SEQUENCE [LARGE SCALE GENOMIC DNA]</scope>
    <source>
        <strain evidence="15 16">CECT 7799</strain>
    </source>
</reference>
<evidence type="ECO:0000256" key="12">
    <source>
        <dbReference type="RuleBase" id="RU004432"/>
    </source>
</evidence>
<dbReference type="PANTHER" id="PTHR11638">
    <property type="entry name" value="ATP-DEPENDENT CLP PROTEASE"/>
    <property type="match status" value="1"/>
</dbReference>
<comment type="subcellular location">
    <subcellularLocation>
        <location evidence="1 13">Cytoplasm</location>
    </subcellularLocation>
</comment>
<evidence type="ECO:0000256" key="2">
    <source>
        <dbReference type="ARBA" id="ARBA00008675"/>
    </source>
</evidence>
<dbReference type="InterPro" id="IPR001270">
    <property type="entry name" value="ClpA/B"/>
</dbReference>
<dbReference type="InterPro" id="IPR017730">
    <property type="entry name" value="Chaperonin_ClpB"/>
</dbReference>